<organism evidence="1 2">
    <name type="scientific">Eumeta variegata</name>
    <name type="common">Bagworm moth</name>
    <name type="synonym">Eumeta japonica</name>
    <dbReference type="NCBI Taxonomy" id="151549"/>
    <lineage>
        <taxon>Eukaryota</taxon>
        <taxon>Metazoa</taxon>
        <taxon>Ecdysozoa</taxon>
        <taxon>Arthropoda</taxon>
        <taxon>Hexapoda</taxon>
        <taxon>Insecta</taxon>
        <taxon>Pterygota</taxon>
        <taxon>Neoptera</taxon>
        <taxon>Endopterygota</taxon>
        <taxon>Lepidoptera</taxon>
        <taxon>Glossata</taxon>
        <taxon>Ditrysia</taxon>
        <taxon>Tineoidea</taxon>
        <taxon>Psychidae</taxon>
        <taxon>Oiketicinae</taxon>
        <taxon>Eumeta</taxon>
    </lineage>
</organism>
<sequence length="71" mass="7737">MTTAVYLSLSTVTKTSMKKLYVTEDRSAGVTVPIPLKIADTPALAQPRSGMAVNENRFVKCKFENDVDGTE</sequence>
<evidence type="ECO:0000313" key="2">
    <source>
        <dbReference type="Proteomes" id="UP000299102"/>
    </source>
</evidence>
<gene>
    <name evidence="1" type="ORF">EVAR_4335_1</name>
</gene>
<proteinExistence type="predicted"/>
<comment type="caution">
    <text evidence="1">The sequence shown here is derived from an EMBL/GenBank/DDBJ whole genome shotgun (WGS) entry which is preliminary data.</text>
</comment>
<reference evidence="1 2" key="1">
    <citation type="journal article" date="2019" name="Commun. Biol.">
        <title>The bagworm genome reveals a unique fibroin gene that provides high tensile strength.</title>
        <authorList>
            <person name="Kono N."/>
            <person name="Nakamura H."/>
            <person name="Ohtoshi R."/>
            <person name="Tomita M."/>
            <person name="Numata K."/>
            <person name="Arakawa K."/>
        </authorList>
    </citation>
    <scope>NUCLEOTIDE SEQUENCE [LARGE SCALE GENOMIC DNA]</scope>
</reference>
<accession>A0A4C1VBE6</accession>
<protein>
    <submittedName>
        <fullName evidence="1">Uncharacterized protein</fullName>
    </submittedName>
</protein>
<dbReference type="AlphaFoldDB" id="A0A4C1VBE6"/>
<dbReference type="EMBL" id="BGZK01000315">
    <property type="protein sequence ID" value="GBP36191.1"/>
    <property type="molecule type" value="Genomic_DNA"/>
</dbReference>
<keyword evidence="2" id="KW-1185">Reference proteome</keyword>
<dbReference type="Proteomes" id="UP000299102">
    <property type="component" value="Unassembled WGS sequence"/>
</dbReference>
<evidence type="ECO:0000313" key="1">
    <source>
        <dbReference type="EMBL" id="GBP36191.1"/>
    </source>
</evidence>
<name>A0A4C1VBE6_EUMVA</name>